<name>A0A0V0GZG6_SOLCH</name>
<accession>A0A0V0GZG6</accession>
<evidence type="ECO:0000313" key="2">
    <source>
        <dbReference type="EMBL" id="JAP13508.1"/>
    </source>
</evidence>
<evidence type="ECO:0000256" key="1">
    <source>
        <dbReference type="SAM" id="MobiDB-lite"/>
    </source>
</evidence>
<organism evidence="2">
    <name type="scientific">Solanum chacoense</name>
    <name type="common">Chaco potato</name>
    <dbReference type="NCBI Taxonomy" id="4108"/>
    <lineage>
        <taxon>Eukaryota</taxon>
        <taxon>Viridiplantae</taxon>
        <taxon>Streptophyta</taxon>
        <taxon>Embryophyta</taxon>
        <taxon>Tracheophyta</taxon>
        <taxon>Spermatophyta</taxon>
        <taxon>Magnoliopsida</taxon>
        <taxon>eudicotyledons</taxon>
        <taxon>Gunneridae</taxon>
        <taxon>Pentapetalae</taxon>
        <taxon>asterids</taxon>
        <taxon>lamiids</taxon>
        <taxon>Solanales</taxon>
        <taxon>Solanaceae</taxon>
        <taxon>Solanoideae</taxon>
        <taxon>Solaneae</taxon>
        <taxon>Solanum</taxon>
    </lineage>
</organism>
<feature type="non-terminal residue" evidence="2">
    <location>
        <position position="1"/>
    </location>
</feature>
<proteinExistence type="predicted"/>
<sequence>QPIPESSTIVPKIQFFITRNTKSRARYPYKLVILTKIPKNKNPTNRKVSRNTKSRAWYPNKLVKLTKTPKNKNHKQKSVKTKESRSRKHKKRLKFQSLMDYKWF</sequence>
<protein>
    <submittedName>
        <fullName evidence="2">Putative ovule protein</fullName>
    </submittedName>
</protein>
<feature type="region of interest" description="Disordered" evidence="1">
    <location>
        <begin position="68"/>
        <end position="91"/>
    </location>
</feature>
<reference evidence="2" key="1">
    <citation type="submission" date="2015-12" db="EMBL/GenBank/DDBJ databases">
        <title>Gene expression during late stages of embryo sac development: a critical building block for successful pollen-pistil interactions.</title>
        <authorList>
            <person name="Liu Y."/>
            <person name="Joly V."/>
            <person name="Sabar M."/>
            <person name="Matton D.P."/>
        </authorList>
    </citation>
    <scope>NUCLEOTIDE SEQUENCE</scope>
</reference>
<dbReference type="EMBL" id="GEDG01027932">
    <property type="protein sequence ID" value="JAP13508.1"/>
    <property type="molecule type" value="Transcribed_RNA"/>
</dbReference>
<dbReference type="AlphaFoldDB" id="A0A0V0GZG6"/>